<dbReference type="InterPro" id="IPR000653">
    <property type="entry name" value="DegT/StrS_aminotransferase"/>
</dbReference>
<evidence type="ECO:0000256" key="5">
    <source>
        <dbReference type="RuleBase" id="RU004508"/>
    </source>
</evidence>
<proteinExistence type="inferred from homology"/>
<dbReference type="PIRSF" id="PIRSF000390">
    <property type="entry name" value="PLP_StrS"/>
    <property type="match status" value="1"/>
</dbReference>
<gene>
    <name evidence="6" type="ordered locus">TOPB45_1237</name>
</gene>
<dbReference type="Gene3D" id="3.90.1150.10">
    <property type="entry name" value="Aspartate Aminotransferase, domain 1"/>
    <property type="match status" value="1"/>
</dbReference>
<evidence type="ECO:0000256" key="4">
    <source>
        <dbReference type="PIRSR" id="PIRSR000390-2"/>
    </source>
</evidence>
<dbReference type="GO" id="GO:0030170">
    <property type="term" value="F:pyridoxal phosphate binding"/>
    <property type="evidence" value="ECO:0007669"/>
    <property type="project" value="TreeGrafter"/>
</dbReference>
<dbReference type="Pfam" id="PF01041">
    <property type="entry name" value="DegT_DnrJ_EryC1"/>
    <property type="match status" value="1"/>
</dbReference>
<protein>
    <submittedName>
        <fullName evidence="6">Glutamine--scyllo-inositol transaminase</fullName>
        <ecNumber evidence="6">2.6.1.50</ecNumber>
    </submittedName>
</protein>
<dbReference type="InterPro" id="IPR015422">
    <property type="entry name" value="PyrdxlP-dep_Trfase_small"/>
</dbReference>
<dbReference type="InterPro" id="IPR015421">
    <property type="entry name" value="PyrdxlP-dep_Trfase_major"/>
</dbReference>
<dbReference type="PATRIC" id="fig|795359.3.peg.1256"/>
<comment type="similarity">
    <text evidence="2 5">Belongs to the DegT/DnrJ/EryC1 family.</text>
</comment>
<dbReference type="KEGG" id="top:TOPB45_1237"/>
<evidence type="ECO:0000313" key="7">
    <source>
        <dbReference type="Proteomes" id="UP000006583"/>
    </source>
</evidence>
<dbReference type="PANTHER" id="PTHR30244">
    <property type="entry name" value="TRANSAMINASE"/>
    <property type="match status" value="1"/>
</dbReference>
<dbReference type="Proteomes" id="UP000006583">
    <property type="component" value="Chromosome"/>
</dbReference>
<dbReference type="InterPro" id="IPR015424">
    <property type="entry name" value="PyrdxlP-dep_Trfase"/>
</dbReference>
<dbReference type="AlphaFoldDB" id="F8C1Z0"/>
<dbReference type="EMBL" id="CP002829">
    <property type="protein sequence ID" value="AEH23319.1"/>
    <property type="molecule type" value="Genomic_DNA"/>
</dbReference>
<evidence type="ECO:0000313" key="6">
    <source>
        <dbReference type="EMBL" id="AEH23319.1"/>
    </source>
</evidence>
<dbReference type="HOGENOM" id="CLU_033332_6_0_0"/>
<dbReference type="OrthoDB" id="9810913at2"/>
<sequence length="374" mass="42871">MKKIPLLDLKRSWEEIKEEVYKGWEEVFSTMKVLNGKYLQEFEKNWAEYLGVKYAFGCSCGTSALLMALIACGIEKGDEVLLQTNAFIADLEAIHWVGATPVLVEVDPNTFGPHLEDLYQKVTPKTKALLLVHMYGHPAEMDEIIKFCEKYGIILIEDASHAHGATYKGKKVGSFGKVGCFSCGPVKNLNCIGDGGVVVTDDDEVAFKIKFLRVHGQVEKNHFHFFGFNSRLDELQAVILNVRLKTLDQKNEKRRKIAKKYYEGLSDIKNLTLPPLDPDYKQSVYHRYVIRTPYRDELVTFLKERGIGTGYYYPIPLHLQKSYLTFYKNSISFPVAEKLAKESVAIPMYPELTDEEIEYIITCIRDFYKFKILI</sequence>
<accession>F8C1Z0</accession>
<dbReference type="SUPFAM" id="SSF53383">
    <property type="entry name" value="PLP-dependent transferases"/>
    <property type="match status" value="1"/>
</dbReference>
<organism evidence="6 7">
    <name type="scientific">Thermodesulfobacterium geofontis (strain OPF15)</name>
    <dbReference type="NCBI Taxonomy" id="795359"/>
    <lineage>
        <taxon>Bacteria</taxon>
        <taxon>Pseudomonadati</taxon>
        <taxon>Thermodesulfobacteriota</taxon>
        <taxon>Thermodesulfobacteria</taxon>
        <taxon>Thermodesulfobacteriales</taxon>
        <taxon>Thermodesulfobacteriaceae</taxon>
        <taxon>Thermodesulfobacterium</taxon>
    </lineage>
</organism>
<dbReference type="CDD" id="cd00616">
    <property type="entry name" value="AHBA_syn"/>
    <property type="match status" value="1"/>
</dbReference>
<keyword evidence="7" id="KW-1185">Reference proteome</keyword>
<keyword evidence="6" id="KW-0808">Transferase</keyword>
<dbReference type="RefSeq" id="WP_013910017.1">
    <property type="nucleotide sequence ID" value="NC_015682.1"/>
</dbReference>
<evidence type="ECO:0000256" key="1">
    <source>
        <dbReference type="ARBA" id="ARBA00022898"/>
    </source>
</evidence>
<keyword evidence="1 4" id="KW-0663">Pyridoxal phosphate</keyword>
<dbReference type="EC" id="2.6.1.50" evidence="6"/>
<dbReference type="GO" id="GO:0047310">
    <property type="term" value="F:glutamine-scyllo-inositol transaminase activity"/>
    <property type="evidence" value="ECO:0007669"/>
    <property type="project" value="UniProtKB-EC"/>
</dbReference>
<evidence type="ECO:0000256" key="3">
    <source>
        <dbReference type="PIRSR" id="PIRSR000390-1"/>
    </source>
</evidence>
<reference evidence="6 7" key="1">
    <citation type="journal article" date="2013" name="Genome Announc.">
        <title>Complete genome sequence of the hyperthermophilic sulfate-reducing bacterium Thermodesulfobacterium geofontis OPF15T.</title>
        <authorList>
            <person name="Elkins J.G."/>
            <person name="Hamilton-Brehm S.D."/>
            <person name="Lucas S."/>
            <person name="Han J."/>
            <person name="Lapidus A."/>
            <person name="Cheng J.F."/>
            <person name="Goodwin L.A."/>
            <person name="Pitluck S."/>
            <person name="Peters L."/>
            <person name="Mikhailova N."/>
            <person name="Davenport K.W."/>
            <person name="Detter J.C."/>
            <person name="Han C.S."/>
            <person name="Tapia R."/>
            <person name="Land M.L."/>
            <person name="Hauser L."/>
            <person name="Kyrpides N.C."/>
            <person name="Ivanova N.N."/>
            <person name="Pagani I."/>
            <person name="Bruce D."/>
            <person name="Woyke T."/>
            <person name="Cottingham R.W."/>
        </authorList>
    </citation>
    <scope>NUCLEOTIDE SEQUENCE [LARGE SCALE GENOMIC DNA]</scope>
    <source>
        <strain evidence="6 7">OPF15</strain>
    </source>
</reference>
<feature type="active site" description="Proton acceptor" evidence="3">
    <location>
        <position position="187"/>
    </location>
</feature>
<dbReference type="Gene3D" id="3.40.640.10">
    <property type="entry name" value="Type I PLP-dependent aspartate aminotransferase-like (Major domain)"/>
    <property type="match status" value="1"/>
</dbReference>
<evidence type="ECO:0000256" key="2">
    <source>
        <dbReference type="ARBA" id="ARBA00037999"/>
    </source>
</evidence>
<feature type="modified residue" description="N6-(pyridoxal phosphate)lysine" evidence="4">
    <location>
        <position position="187"/>
    </location>
</feature>
<dbReference type="eggNOG" id="COG0399">
    <property type="taxonomic scope" value="Bacteria"/>
</dbReference>
<dbReference type="PANTHER" id="PTHR30244:SF36">
    <property type="entry name" value="3-OXO-GLUCOSE-6-PHOSPHATE:GLUTAMATE AMINOTRANSFERASE"/>
    <property type="match status" value="1"/>
</dbReference>
<dbReference type="STRING" id="795359.TOPB45_1237"/>
<name>F8C1Z0_THEGP</name>
<dbReference type="GO" id="GO:0000271">
    <property type="term" value="P:polysaccharide biosynthetic process"/>
    <property type="evidence" value="ECO:0007669"/>
    <property type="project" value="TreeGrafter"/>
</dbReference>
<keyword evidence="6" id="KW-0032">Aminotransferase</keyword>